<gene>
    <name evidence="9" type="ORF">EJP67_02940</name>
</gene>
<dbReference type="SUPFAM" id="SSF63380">
    <property type="entry name" value="Riboflavin synthase domain-like"/>
    <property type="match status" value="1"/>
</dbReference>
<dbReference type="RefSeq" id="WP_126019229.1">
    <property type="nucleotide sequence ID" value="NZ_RXFT01000001.1"/>
</dbReference>
<evidence type="ECO:0000259" key="7">
    <source>
        <dbReference type="PROSITE" id="PS51085"/>
    </source>
</evidence>
<evidence type="ECO:0000313" key="10">
    <source>
        <dbReference type="Proteomes" id="UP000281118"/>
    </source>
</evidence>
<dbReference type="SUPFAM" id="SSF54292">
    <property type="entry name" value="2Fe-2S ferredoxin-like"/>
    <property type="match status" value="1"/>
</dbReference>
<evidence type="ECO:0000256" key="5">
    <source>
        <dbReference type="ARBA" id="ARBA00023004"/>
    </source>
</evidence>
<evidence type="ECO:0000256" key="1">
    <source>
        <dbReference type="ARBA" id="ARBA00022630"/>
    </source>
</evidence>
<dbReference type="PANTHER" id="PTHR47354">
    <property type="entry name" value="NADH OXIDOREDUCTASE HCR"/>
    <property type="match status" value="1"/>
</dbReference>
<keyword evidence="5" id="KW-0408">Iron</keyword>
<dbReference type="PROSITE" id="PS51085">
    <property type="entry name" value="2FE2S_FER_2"/>
    <property type="match status" value="1"/>
</dbReference>
<feature type="domain" description="FAD-binding FR-type" evidence="8">
    <location>
        <begin position="9"/>
        <end position="111"/>
    </location>
</feature>
<dbReference type="InterPro" id="IPR001041">
    <property type="entry name" value="2Fe-2S_ferredoxin-type"/>
</dbReference>
<dbReference type="PROSITE" id="PS51384">
    <property type="entry name" value="FAD_FR"/>
    <property type="match status" value="1"/>
</dbReference>
<name>A0A3S0Z6S4_9BURK</name>
<dbReference type="CDD" id="cd00207">
    <property type="entry name" value="fer2"/>
    <property type="match status" value="1"/>
</dbReference>
<dbReference type="SUPFAM" id="SSF52343">
    <property type="entry name" value="Ferredoxin reductase-like, C-terminal NADP-linked domain"/>
    <property type="match status" value="1"/>
</dbReference>
<dbReference type="AlphaFoldDB" id="A0A3S0Z6S4"/>
<dbReference type="InterPro" id="IPR036010">
    <property type="entry name" value="2Fe-2S_ferredoxin-like_sf"/>
</dbReference>
<comment type="caution">
    <text evidence="9">The sequence shown here is derived from an EMBL/GenBank/DDBJ whole genome shotgun (WGS) entry which is preliminary data.</text>
</comment>
<dbReference type="Gene3D" id="2.40.30.10">
    <property type="entry name" value="Translation factors"/>
    <property type="match status" value="1"/>
</dbReference>
<sequence length="327" mass="34857">MSAAASIAGQPIAVRVTRKTVEAEDVASFRLVSASGAPLPGFAPGAHIDVALPGGLVRQYSLCNLPGQDEHYEIGVLRDAASRGGSLAMHDAVHEGAVLNISPPRNHFPLDENAAHSLLLAGGIGVTPLLSMAARLASLRADFALHCCSRTAARAPYRRRLEGSAFADRVFFHHDDGPPAQRLDLAATIGRPAPGRHIYVCGPQGFLDAVRAMARDLQWPDAQVHFEYFSGAMQPAGEQGEFEVELRSSGRVVRVPASLSVVDALAAEGVDIPVSCAQGVCGTCLTRVLRGEIEHRDLYLTPEEQAANDQFLPCCSRARSARLMLDL</sequence>
<feature type="domain" description="2Fe-2S ferredoxin-type" evidence="7">
    <location>
        <begin position="242"/>
        <end position="327"/>
    </location>
</feature>
<dbReference type="GO" id="GO:0051537">
    <property type="term" value="F:2 iron, 2 sulfur cluster binding"/>
    <property type="evidence" value="ECO:0007669"/>
    <property type="project" value="UniProtKB-KW"/>
</dbReference>
<dbReference type="Gene3D" id="3.40.50.80">
    <property type="entry name" value="Nucleotide-binding domain of ferredoxin-NADP reductase (FNR) module"/>
    <property type="match status" value="1"/>
</dbReference>
<dbReference type="GO" id="GO:0016491">
    <property type="term" value="F:oxidoreductase activity"/>
    <property type="evidence" value="ECO:0007669"/>
    <property type="project" value="UniProtKB-KW"/>
</dbReference>
<dbReference type="InterPro" id="IPR017927">
    <property type="entry name" value="FAD-bd_FR_type"/>
</dbReference>
<keyword evidence="6" id="KW-0411">Iron-sulfur</keyword>
<evidence type="ECO:0000313" key="9">
    <source>
        <dbReference type="EMBL" id="RUR66007.1"/>
    </source>
</evidence>
<keyword evidence="3" id="KW-0479">Metal-binding</keyword>
<dbReference type="Pfam" id="PF00111">
    <property type="entry name" value="Fer2"/>
    <property type="match status" value="1"/>
</dbReference>
<accession>A0A3S0Z6S4</accession>
<organism evidence="9 10">
    <name type="scientific">Variovorax guangxiensis</name>
    <dbReference type="NCBI Taxonomy" id="1775474"/>
    <lineage>
        <taxon>Bacteria</taxon>
        <taxon>Pseudomonadati</taxon>
        <taxon>Pseudomonadota</taxon>
        <taxon>Betaproteobacteria</taxon>
        <taxon>Burkholderiales</taxon>
        <taxon>Comamonadaceae</taxon>
        <taxon>Variovorax</taxon>
    </lineage>
</organism>
<dbReference type="CDD" id="cd06185">
    <property type="entry name" value="PDR_like"/>
    <property type="match status" value="1"/>
</dbReference>
<dbReference type="InterPro" id="IPR050415">
    <property type="entry name" value="MRET"/>
</dbReference>
<dbReference type="GO" id="GO:0046872">
    <property type="term" value="F:metal ion binding"/>
    <property type="evidence" value="ECO:0007669"/>
    <property type="project" value="UniProtKB-KW"/>
</dbReference>
<dbReference type="InterPro" id="IPR012675">
    <property type="entry name" value="Beta-grasp_dom_sf"/>
</dbReference>
<evidence type="ECO:0000256" key="4">
    <source>
        <dbReference type="ARBA" id="ARBA00023002"/>
    </source>
</evidence>
<protein>
    <submittedName>
        <fullName evidence="9">2Fe-2S iron-sulfur cluster binding domain-containing protein</fullName>
    </submittedName>
</protein>
<dbReference type="Gene3D" id="3.10.20.30">
    <property type="match status" value="1"/>
</dbReference>
<dbReference type="InterPro" id="IPR017938">
    <property type="entry name" value="Riboflavin_synthase-like_b-brl"/>
</dbReference>
<reference evidence="9 10" key="1">
    <citation type="submission" date="2018-12" db="EMBL/GenBank/DDBJ databases">
        <title>The genome sequences of Variovorax guangxiensis DSM 27352.</title>
        <authorList>
            <person name="Gao J."/>
            <person name="Sun J."/>
        </authorList>
    </citation>
    <scope>NUCLEOTIDE SEQUENCE [LARGE SCALE GENOMIC DNA]</scope>
    <source>
        <strain evidence="9 10">DSM 27352</strain>
    </source>
</reference>
<dbReference type="InterPro" id="IPR006058">
    <property type="entry name" value="2Fe2S_fd_BS"/>
</dbReference>
<evidence type="ECO:0000256" key="3">
    <source>
        <dbReference type="ARBA" id="ARBA00022723"/>
    </source>
</evidence>
<dbReference type="OrthoDB" id="370747at2"/>
<evidence type="ECO:0000256" key="6">
    <source>
        <dbReference type="ARBA" id="ARBA00023014"/>
    </source>
</evidence>
<dbReference type="InterPro" id="IPR039261">
    <property type="entry name" value="FNR_nucleotide-bd"/>
</dbReference>
<dbReference type="PANTHER" id="PTHR47354:SF1">
    <property type="entry name" value="CARNITINE MONOOXYGENASE REDUCTASE SUBUNIT"/>
    <property type="match status" value="1"/>
</dbReference>
<evidence type="ECO:0000256" key="2">
    <source>
        <dbReference type="ARBA" id="ARBA00022714"/>
    </source>
</evidence>
<proteinExistence type="predicted"/>
<dbReference type="PRINTS" id="PR00409">
    <property type="entry name" value="PHDIOXRDTASE"/>
</dbReference>
<dbReference type="PROSITE" id="PS00197">
    <property type="entry name" value="2FE2S_FER_1"/>
    <property type="match status" value="1"/>
</dbReference>
<evidence type="ECO:0000259" key="8">
    <source>
        <dbReference type="PROSITE" id="PS51384"/>
    </source>
</evidence>
<keyword evidence="1" id="KW-0285">Flavoprotein</keyword>
<keyword evidence="4" id="KW-0560">Oxidoreductase</keyword>
<dbReference type="EMBL" id="RXFT01000001">
    <property type="protein sequence ID" value="RUR66007.1"/>
    <property type="molecule type" value="Genomic_DNA"/>
</dbReference>
<keyword evidence="2" id="KW-0001">2Fe-2S</keyword>
<dbReference type="Proteomes" id="UP000281118">
    <property type="component" value="Unassembled WGS sequence"/>
</dbReference>